<evidence type="ECO:0000313" key="1">
    <source>
        <dbReference type="EMBL" id="STD84626.1"/>
    </source>
</evidence>
<name>A0A376H2W7_ENTGA</name>
<sequence length="111" mass="12446">MKKICWIFSINVRGMAPFGYSTTMNFRQAKLFQEKIKSLLPAEIETQFISYDISSNDIPAADLLIFNDMDSNYLSEEIKKQGIAVSFKDMVSGNTTVIKKTILNALNLGGI</sequence>
<accession>A0A376H2W7</accession>
<proteinExistence type="predicted"/>
<dbReference type="RefSeq" id="WP_060813182.1">
    <property type="nucleotide sequence ID" value="NZ_JBHULA010000033.1"/>
</dbReference>
<dbReference type="AlphaFoldDB" id="A0A376H2W7"/>
<gene>
    <name evidence="1" type="ORF">NCTC12360_03170</name>
</gene>
<dbReference type="Proteomes" id="UP000254807">
    <property type="component" value="Unassembled WGS sequence"/>
</dbReference>
<keyword evidence="2" id="KW-1185">Reference proteome</keyword>
<evidence type="ECO:0000313" key="2">
    <source>
        <dbReference type="Proteomes" id="UP000254807"/>
    </source>
</evidence>
<evidence type="ECO:0008006" key="3">
    <source>
        <dbReference type="Google" id="ProtNLM"/>
    </source>
</evidence>
<dbReference type="OrthoDB" id="2184873at2"/>
<organism evidence="1 2">
    <name type="scientific">Enterococcus gallinarum</name>
    <dbReference type="NCBI Taxonomy" id="1353"/>
    <lineage>
        <taxon>Bacteria</taxon>
        <taxon>Bacillati</taxon>
        <taxon>Bacillota</taxon>
        <taxon>Bacilli</taxon>
        <taxon>Lactobacillales</taxon>
        <taxon>Enterococcaceae</taxon>
        <taxon>Enterococcus</taxon>
    </lineage>
</organism>
<dbReference type="EMBL" id="UFYW01000001">
    <property type="protein sequence ID" value="STD84626.1"/>
    <property type="molecule type" value="Genomic_DNA"/>
</dbReference>
<reference evidence="1 2" key="1">
    <citation type="submission" date="2018-06" db="EMBL/GenBank/DDBJ databases">
        <authorList>
            <consortium name="Pathogen Informatics"/>
            <person name="Doyle S."/>
        </authorList>
    </citation>
    <scope>NUCLEOTIDE SEQUENCE [LARGE SCALE GENOMIC DNA]</scope>
    <source>
        <strain evidence="1 2">NCTC12360</strain>
    </source>
</reference>
<protein>
    <recommendedName>
        <fullName evidence="3">PTS EIIB type-3 domain-containing protein</fullName>
    </recommendedName>
</protein>